<gene>
    <name evidence="2" type="ORF">K435DRAFT_797260</name>
</gene>
<feature type="compositionally biased region" description="Low complexity" evidence="1">
    <location>
        <begin position="296"/>
        <end position="309"/>
    </location>
</feature>
<evidence type="ECO:0000313" key="3">
    <source>
        <dbReference type="Proteomes" id="UP000297245"/>
    </source>
</evidence>
<dbReference type="Proteomes" id="UP000297245">
    <property type="component" value="Unassembled WGS sequence"/>
</dbReference>
<reference evidence="2 3" key="1">
    <citation type="journal article" date="2019" name="Nat. Ecol. Evol.">
        <title>Megaphylogeny resolves global patterns of mushroom evolution.</title>
        <authorList>
            <person name="Varga T."/>
            <person name="Krizsan K."/>
            <person name="Foldi C."/>
            <person name="Dima B."/>
            <person name="Sanchez-Garcia M."/>
            <person name="Sanchez-Ramirez S."/>
            <person name="Szollosi G.J."/>
            <person name="Szarkandi J.G."/>
            <person name="Papp V."/>
            <person name="Albert L."/>
            <person name="Andreopoulos W."/>
            <person name="Angelini C."/>
            <person name="Antonin V."/>
            <person name="Barry K.W."/>
            <person name="Bougher N.L."/>
            <person name="Buchanan P."/>
            <person name="Buyck B."/>
            <person name="Bense V."/>
            <person name="Catcheside P."/>
            <person name="Chovatia M."/>
            <person name="Cooper J."/>
            <person name="Damon W."/>
            <person name="Desjardin D."/>
            <person name="Finy P."/>
            <person name="Geml J."/>
            <person name="Haridas S."/>
            <person name="Hughes K."/>
            <person name="Justo A."/>
            <person name="Karasinski D."/>
            <person name="Kautmanova I."/>
            <person name="Kiss B."/>
            <person name="Kocsube S."/>
            <person name="Kotiranta H."/>
            <person name="LaButti K.M."/>
            <person name="Lechner B.E."/>
            <person name="Liimatainen K."/>
            <person name="Lipzen A."/>
            <person name="Lukacs Z."/>
            <person name="Mihaltcheva S."/>
            <person name="Morgado L.N."/>
            <person name="Niskanen T."/>
            <person name="Noordeloos M.E."/>
            <person name="Ohm R.A."/>
            <person name="Ortiz-Santana B."/>
            <person name="Ovrebo C."/>
            <person name="Racz N."/>
            <person name="Riley R."/>
            <person name="Savchenko A."/>
            <person name="Shiryaev A."/>
            <person name="Soop K."/>
            <person name="Spirin V."/>
            <person name="Szebenyi C."/>
            <person name="Tomsovsky M."/>
            <person name="Tulloss R.E."/>
            <person name="Uehling J."/>
            <person name="Grigoriev I.V."/>
            <person name="Vagvolgyi C."/>
            <person name="Papp T."/>
            <person name="Martin F.M."/>
            <person name="Miettinen O."/>
            <person name="Hibbett D.S."/>
            <person name="Nagy L.G."/>
        </authorList>
    </citation>
    <scope>NUCLEOTIDE SEQUENCE [LARGE SCALE GENOMIC DNA]</scope>
    <source>
        <strain evidence="2 3">CBS 962.96</strain>
    </source>
</reference>
<feature type="compositionally biased region" description="Polar residues" evidence="1">
    <location>
        <begin position="224"/>
        <end position="236"/>
    </location>
</feature>
<accession>A0A4S8M310</accession>
<protein>
    <submittedName>
        <fullName evidence="2">Uncharacterized protein</fullName>
    </submittedName>
</protein>
<evidence type="ECO:0000256" key="1">
    <source>
        <dbReference type="SAM" id="MobiDB-lite"/>
    </source>
</evidence>
<proteinExistence type="predicted"/>
<name>A0A4S8M310_DENBC</name>
<feature type="region of interest" description="Disordered" evidence="1">
    <location>
        <begin position="224"/>
        <end position="348"/>
    </location>
</feature>
<evidence type="ECO:0000313" key="2">
    <source>
        <dbReference type="EMBL" id="THU96507.1"/>
    </source>
</evidence>
<dbReference type="EMBL" id="ML179175">
    <property type="protein sequence ID" value="THU96507.1"/>
    <property type="molecule type" value="Genomic_DNA"/>
</dbReference>
<organism evidence="2 3">
    <name type="scientific">Dendrothele bispora (strain CBS 962.96)</name>
    <dbReference type="NCBI Taxonomy" id="1314807"/>
    <lineage>
        <taxon>Eukaryota</taxon>
        <taxon>Fungi</taxon>
        <taxon>Dikarya</taxon>
        <taxon>Basidiomycota</taxon>
        <taxon>Agaricomycotina</taxon>
        <taxon>Agaricomycetes</taxon>
        <taxon>Agaricomycetidae</taxon>
        <taxon>Agaricales</taxon>
        <taxon>Agaricales incertae sedis</taxon>
        <taxon>Dendrothele</taxon>
    </lineage>
</organism>
<sequence length="348" mass="38900">MTREERIVITDNALAQMEKGRENRFIGNHNTPLSSFHNAWTTLESIQLELQRLNARTGTEAVLIATRSDIAHYLKPDVFQTSDRINEFFVMSVKQPVGDLAVRMEAYMLSGVQGLVHNHQQHLQAKKTEVVNLIKSKLQECAGRHNVPRMVYVNFHEHITHPYQIVVKNWPLPKFCSPSSHNSMAEVELLLNAWTSNTTHFHKFSDAEYNKWENSGFEEAMAVTTMTSRPTQSTPPSQAPDNAADPPTPTESPDLSPEGHPSTPPNNSDPSPEGPSEPASGDEQSAHSAPVQPQSITPFTTNFINNTVTGSNGQMVFVAQKKQKERSDKGKPWGKKKKARTDENTNTR</sequence>
<dbReference type="AlphaFoldDB" id="A0A4S8M310"/>
<dbReference type="OrthoDB" id="3033638at2759"/>
<keyword evidence="3" id="KW-1185">Reference proteome</keyword>
<feature type="compositionally biased region" description="Low complexity" evidence="1">
    <location>
        <begin position="265"/>
        <end position="282"/>
    </location>
</feature>